<sequence>MFDLSELENVHADIQAVHEIVSSFKARIDGKEIGIRILRNRTDDYFYELSHYYRGADQADPEFSEENRFTSVEAAAKGALRSATMFYRSTDEGGAWHTNESYILH</sequence>
<evidence type="ECO:0000313" key="1">
    <source>
        <dbReference type="EMBL" id="MFD1222851.1"/>
    </source>
</evidence>
<reference evidence="2" key="1">
    <citation type="journal article" date="2019" name="Int. J. Syst. Evol. Microbiol.">
        <title>The Global Catalogue of Microorganisms (GCM) 10K type strain sequencing project: providing services to taxonomists for standard genome sequencing and annotation.</title>
        <authorList>
            <consortium name="The Broad Institute Genomics Platform"/>
            <consortium name="The Broad Institute Genome Sequencing Center for Infectious Disease"/>
            <person name="Wu L."/>
            <person name="Ma J."/>
        </authorList>
    </citation>
    <scope>NUCLEOTIDE SEQUENCE [LARGE SCALE GENOMIC DNA]</scope>
    <source>
        <strain evidence="2">CCUG 53270</strain>
    </source>
</reference>
<proteinExistence type="predicted"/>
<comment type="caution">
    <text evidence="1">The sequence shown here is derived from an EMBL/GenBank/DDBJ whole genome shotgun (WGS) entry which is preliminary data.</text>
</comment>
<dbReference type="RefSeq" id="WP_079913161.1">
    <property type="nucleotide sequence ID" value="NZ_BAABJG010000015.1"/>
</dbReference>
<evidence type="ECO:0000313" key="2">
    <source>
        <dbReference type="Proteomes" id="UP001597180"/>
    </source>
</evidence>
<dbReference type="EMBL" id="JBHTLU010000031">
    <property type="protein sequence ID" value="MFD1222851.1"/>
    <property type="molecule type" value="Genomic_DNA"/>
</dbReference>
<keyword evidence="2" id="KW-1185">Reference proteome</keyword>
<accession>A0ABW3USJ5</accession>
<dbReference type="Proteomes" id="UP001597180">
    <property type="component" value="Unassembled WGS sequence"/>
</dbReference>
<gene>
    <name evidence="1" type="ORF">ACFQ4B_22295</name>
</gene>
<organism evidence="1 2">
    <name type="scientific">Paenibacillus vulneris</name>
    <dbReference type="NCBI Taxonomy" id="1133364"/>
    <lineage>
        <taxon>Bacteria</taxon>
        <taxon>Bacillati</taxon>
        <taxon>Bacillota</taxon>
        <taxon>Bacilli</taxon>
        <taxon>Bacillales</taxon>
        <taxon>Paenibacillaceae</taxon>
        <taxon>Paenibacillus</taxon>
    </lineage>
</organism>
<protein>
    <submittedName>
        <fullName evidence="1">Uncharacterized protein</fullName>
    </submittedName>
</protein>
<name>A0ABW3USJ5_9BACL</name>